<gene>
    <name evidence="1" type="ORF">AN640_00790</name>
</gene>
<reference evidence="1" key="1">
    <citation type="submission" date="2016-08" db="EMBL/GenBank/DDBJ databases">
        <authorList>
            <person name="Ngugi D.K."/>
            <person name="Miyake S."/>
            <person name="Stingl U."/>
        </authorList>
    </citation>
    <scope>NUCLEOTIDE SEQUENCE</scope>
    <source>
        <strain evidence="1">SCG-D08WGA-EpuloA1</strain>
    </source>
</reference>
<comment type="caution">
    <text evidence="1">The sequence shown here is derived from an EMBL/GenBank/DDBJ whole genome shotgun (WGS) entry which is preliminary data.</text>
</comment>
<evidence type="ECO:0000313" key="2">
    <source>
        <dbReference type="Proteomes" id="UP000188637"/>
    </source>
</evidence>
<evidence type="ECO:0000313" key="1">
    <source>
        <dbReference type="EMBL" id="ONI46475.1"/>
    </source>
</evidence>
<protein>
    <submittedName>
        <fullName evidence="1">Uncharacterized protein</fullName>
    </submittedName>
</protein>
<name>A0ACC8XJG9_9FIRM</name>
<organism evidence="1 2">
    <name type="scientific">Candidatus Epulonipiscium fishelsonii</name>
    <dbReference type="NCBI Taxonomy" id="77094"/>
    <lineage>
        <taxon>Bacteria</taxon>
        <taxon>Bacillati</taxon>
        <taxon>Bacillota</taxon>
        <taxon>Clostridia</taxon>
        <taxon>Lachnospirales</taxon>
        <taxon>Lachnospiraceae</taxon>
        <taxon>Candidatus Epulonipiscium</taxon>
    </lineage>
</organism>
<dbReference type="EMBL" id="LJHD01000013">
    <property type="protein sequence ID" value="ONI46475.1"/>
    <property type="molecule type" value="Genomic_DNA"/>
</dbReference>
<sequence length="307" mass="33976">MNEPIFNYISTWNLPNSEFNADGITAKTLLSHTSGMVHFPTTGIPMTTELQTVKEALTAPLDVAHGAHQVQEAGESIIYSNAGYGLLELAIEETTGLSYNKYMKENILEPLGMNDSTFSIEGLNDLGKVYNENGTEEELLKYSIKASAGLISTPNDIATWLLNTLNPNSILNEETIDTMLTEVEITNSDLITKLTGGFGLSYSIEPIYFRDEVMYTHTGNNPPGWKHILAFDTASKSAIAILTNSQNGDSLYAELIDLYTKYIYDGTSFTAMFNVNLFRYLPYWGAMIVLCGVALIFLKIKKPKESK</sequence>
<accession>A0ACC8XJG9</accession>
<proteinExistence type="predicted"/>
<keyword evidence="2" id="KW-1185">Reference proteome</keyword>
<dbReference type="Proteomes" id="UP000188637">
    <property type="component" value="Unassembled WGS sequence"/>
</dbReference>